<feature type="coiled-coil region" evidence="1">
    <location>
        <begin position="1057"/>
        <end position="1084"/>
    </location>
</feature>
<feature type="coiled-coil region" evidence="1">
    <location>
        <begin position="296"/>
        <end position="377"/>
    </location>
</feature>
<accession>A0AAV1VS25</accession>
<keyword evidence="1" id="KW-0175">Coiled coil</keyword>
<keyword evidence="4" id="KW-1185">Reference proteome</keyword>
<protein>
    <recommendedName>
        <fullName evidence="5">C2 NT-type domain-containing protein</fullName>
    </recommendedName>
</protein>
<feature type="region of interest" description="Disordered" evidence="2">
    <location>
        <begin position="1174"/>
        <end position="1196"/>
    </location>
</feature>
<gene>
    <name evidence="3" type="ORF">LLUT_LOCUS855</name>
</gene>
<dbReference type="EMBL" id="CAXHTB010000001">
    <property type="protein sequence ID" value="CAL0299795.1"/>
    <property type="molecule type" value="Genomic_DNA"/>
</dbReference>
<evidence type="ECO:0000256" key="1">
    <source>
        <dbReference type="SAM" id="Coils"/>
    </source>
</evidence>
<evidence type="ECO:0000256" key="2">
    <source>
        <dbReference type="SAM" id="MobiDB-lite"/>
    </source>
</evidence>
<sequence>MSSGEAYYENEKQHKDRKGKKKTYNLIRHSRNEFHESLDFKLYDFKALQVDKGWDKLFVSVICIETGKMIAKSGKALVQNGECHWEDSMLSTIWISNDSPQHNNEGYLLKLVVKIQCLTTRTKQRDDHKKDSCVEEMNVGCDELDYASDLSDNTFSRGKGFSHRGLLDKTYQHSTKRRSPLAKCLEDDFDALESSFSFWNEKFPQQSNVSGLKNMNDRQDSTYSKNGLNPPYDSPRSMHSSPASATSSVGTRLQDKMEDFDKVSNASDTTLTRSVGSSKDLLNAAQVTIELLHGEAMTWEENYRKLMIDVERYQKDLSNRSKNKKDLEKELSVSREENAGLKEEIERLTAMVKENDRKNLKLQIEEMDNIIKELKDEIKYQKGLNIDLEMKLKKTQESYIDLVFILRRLENTIEKQKMEIADLSVTSSQFQDVEDSSDEEEFSFSEEVLPDKTGKEISKSDINMCTNEYAMRCLHEGIELMQEKQKNMESTIKFLEKSLMEKDQELQSARCSMSQTLEENEAKWRNRLFENGKEIIDLEKKLSDGVHAFSNEITASTQRVQDLEAEFCEKHAEPRKEVIMSRSFSSNLPMLESNNAINMTQVFLELYKQLQLSLESLKGQDSLLCQEEFINKSEHSKDEGEIDLKELTVAILYTIILLKKLVKSKATIAFEYEINSHNELVRKRLRDDDEMTDCSLKENIFCISSQELIDLHDQVASELAYLIKNHQVESQEATKFEPKTQVAYLQSKDALFVLEAENIQLSERIFGLEAEMKCLNQEKESIRLALESSEPVVINLQAGIRRLENQNESMHKKWLEAQEECSFLKVNNSSLQARNEKLTEEFETHETVNGELRMQNLELSNQSTVLESKLGESKIAFLHVIKQVDNLQHKFTSILDEIALKEKTMHAILDEVVQGSKWKNEELASSIALLVFNFSADKAMLQASLQEKEEKLKLCETKFENLQAEYEANVQNYTLELASTRANHETLMVFHEKVVVLLENAKSNEEKLKNTVRRLEVELKTSELERLQATEEISILEVHTKKTEMLRDEICVLKRLLNEAELECRRMEASYQMLSLEHEELKAEKLSNVRKISSIEKVTSELGDCRLSKVELEEKIVQLEWDLTTKEASCHNNVQLRYDLAQMRKANGELHRKKDSLQAENEEYQKKVRALEQKLKQKEEVKHPQHNAQDSSTSTIAQDDLKLLQVNLKDY</sequence>
<feature type="coiled-coil region" evidence="1">
    <location>
        <begin position="758"/>
        <end position="848"/>
    </location>
</feature>
<reference evidence="3 4" key="1">
    <citation type="submission" date="2024-03" db="EMBL/GenBank/DDBJ databases">
        <authorList>
            <person name="Martinez-Hernandez J."/>
        </authorList>
    </citation>
    <scope>NUCLEOTIDE SEQUENCE [LARGE SCALE GENOMIC DNA]</scope>
</reference>
<evidence type="ECO:0000313" key="4">
    <source>
        <dbReference type="Proteomes" id="UP001497480"/>
    </source>
</evidence>
<comment type="caution">
    <text evidence="3">The sequence shown here is derived from an EMBL/GenBank/DDBJ whole genome shotgun (WGS) entry which is preliminary data.</text>
</comment>
<feature type="region of interest" description="Disordered" evidence="2">
    <location>
        <begin position="207"/>
        <end position="252"/>
    </location>
</feature>
<evidence type="ECO:0000313" key="3">
    <source>
        <dbReference type="EMBL" id="CAL0299795.1"/>
    </source>
</evidence>
<feature type="compositionally biased region" description="Polar residues" evidence="2">
    <location>
        <begin position="1186"/>
        <end position="1196"/>
    </location>
</feature>
<feature type="compositionally biased region" description="Basic and acidic residues" evidence="2">
    <location>
        <begin position="1174"/>
        <end position="1183"/>
    </location>
</feature>
<dbReference type="PANTHER" id="PTHR47270">
    <property type="entry name" value="PROTEIN MLP1-LIKE"/>
    <property type="match status" value="1"/>
</dbReference>
<evidence type="ECO:0008006" key="5">
    <source>
        <dbReference type="Google" id="ProtNLM"/>
    </source>
</evidence>
<feature type="compositionally biased region" description="Low complexity" evidence="2">
    <location>
        <begin position="237"/>
        <end position="248"/>
    </location>
</feature>
<name>A0AAV1VS25_LUPLU</name>
<proteinExistence type="predicted"/>
<dbReference type="AlphaFoldDB" id="A0AAV1VS25"/>
<feature type="coiled-coil region" evidence="1">
    <location>
        <begin position="938"/>
        <end position="1032"/>
    </location>
</feature>
<organism evidence="3 4">
    <name type="scientific">Lupinus luteus</name>
    <name type="common">European yellow lupine</name>
    <dbReference type="NCBI Taxonomy" id="3873"/>
    <lineage>
        <taxon>Eukaryota</taxon>
        <taxon>Viridiplantae</taxon>
        <taxon>Streptophyta</taxon>
        <taxon>Embryophyta</taxon>
        <taxon>Tracheophyta</taxon>
        <taxon>Spermatophyta</taxon>
        <taxon>Magnoliopsida</taxon>
        <taxon>eudicotyledons</taxon>
        <taxon>Gunneridae</taxon>
        <taxon>Pentapetalae</taxon>
        <taxon>rosids</taxon>
        <taxon>fabids</taxon>
        <taxon>Fabales</taxon>
        <taxon>Fabaceae</taxon>
        <taxon>Papilionoideae</taxon>
        <taxon>50 kb inversion clade</taxon>
        <taxon>genistoids sensu lato</taxon>
        <taxon>core genistoids</taxon>
        <taxon>Genisteae</taxon>
        <taxon>Lupinus</taxon>
    </lineage>
</organism>
<dbReference type="PANTHER" id="PTHR47270:SF13">
    <property type="entry name" value="HEAVY CHAIN-LIKE PROTEIN, PUTATIVE-RELATED"/>
    <property type="match status" value="1"/>
</dbReference>
<feature type="coiled-coil region" evidence="1">
    <location>
        <begin position="478"/>
        <end position="512"/>
    </location>
</feature>
<feature type="region of interest" description="Disordered" evidence="2">
    <location>
        <begin position="1"/>
        <end position="21"/>
    </location>
</feature>
<dbReference type="Proteomes" id="UP001497480">
    <property type="component" value="Unassembled WGS sequence"/>
</dbReference>